<dbReference type="InterPro" id="IPR036514">
    <property type="entry name" value="SGNH_hydro_sf"/>
</dbReference>
<keyword evidence="2" id="KW-0472">Membrane</keyword>
<dbReference type="CDD" id="cd01837">
    <property type="entry name" value="SGNH_plant_lipase_like"/>
    <property type="match status" value="1"/>
</dbReference>
<dbReference type="Proteomes" id="UP000623129">
    <property type="component" value="Unassembled WGS sequence"/>
</dbReference>
<keyword evidence="2" id="KW-1133">Transmembrane helix</keyword>
<dbReference type="InterPro" id="IPR035669">
    <property type="entry name" value="SGNH_plant_lipase-like"/>
</dbReference>
<evidence type="ECO:0000313" key="3">
    <source>
        <dbReference type="EMBL" id="KAF3326886.1"/>
    </source>
</evidence>
<sequence>MRAESKPKAMFLSSELHHLRHLLRRENRLRLALSAALLLVVLLLVTPRVPHSPSLHLFADMRTLLAGVPNTLNVLTTYPLLLFGIPGLVLCLFGGWFGISLRGETVAWAFYFAGNALAGFGSAYYHLKPDDDRIIWDRLPMMISSFSLLSLLVIERVNERLGLSCLFSLLALALVSIACERVFDDLRLCILLHLMPCITIPTMVYLLTPKYTFSRFWFLATGFYLLARFEGFADRKVYNANGYFISGHSLEHLCLSMVSFILTLMLSFRSIRIARCVLFNFGDSNSDNGGLMAGLGFYLGPPAGRTFFNRTTGRFCDGRLYIDFICEGLKINFLSHYLESSGANFEHGVNFAVAGAATVTTTIPFPLSTQVLQFLHFKNKTRELRPQGVGSLISEDEFKDAVYSFDMGQNDISKGFTANLTYQQVLETLPASVSRIKDAIITLALRKKENSTLDSVGCLADYNNAAMAFNALLDKMCQDLRSQYHNLTIVCTDMYAIKYDLFANPTTYGFEHPLMACCGHGGPPYNYVNLMTCGQPTATACPVGTRAVSWDGVHYTETANQIIASKILSARYSKPSIKLSCLCY</sequence>
<dbReference type="GO" id="GO:0016788">
    <property type="term" value="F:hydrolase activity, acting on ester bonds"/>
    <property type="evidence" value="ECO:0007669"/>
    <property type="project" value="InterPro"/>
</dbReference>
<feature type="transmembrane region" description="Helical" evidence="2">
    <location>
        <begin position="78"/>
        <end position="99"/>
    </location>
</feature>
<feature type="transmembrane region" description="Helical" evidence="2">
    <location>
        <begin position="161"/>
        <end position="178"/>
    </location>
</feature>
<feature type="transmembrane region" description="Helical" evidence="2">
    <location>
        <begin position="245"/>
        <end position="266"/>
    </location>
</feature>
<proteinExistence type="inferred from homology"/>
<accession>A0A833QYD7</accession>
<name>A0A833QYD7_9POAL</name>
<comment type="similarity">
    <text evidence="1">Belongs to the 'GDSL' lipolytic enzyme family.</text>
</comment>
<dbReference type="OrthoDB" id="5562961at2759"/>
<dbReference type="PANTHER" id="PTHR34368:SF2">
    <property type="entry name" value="ALKALINE PHYTOCERAMIDASE (APHC)"/>
    <property type="match status" value="1"/>
</dbReference>
<dbReference type="PANTHER" id="PTHR34368">
    <property type="entry name" value="OS01G0962200 PROTEIN"/>
    <property type="match status" value="1"/>
</dbReference>
<evidence type="ECO:0000256" key="2">
    <source>
        <dbReference type="SAM" id="Phobius"/>
    </source>
</evidence>
<keyword evidence="2" id="KW-0812">Transmembrane</keyword>
<organism evidence="3 4">
    <name type="scientific">Carex littledalei</name>
    <dbReference type="NCBI Taxonomy" id="544730"/>
    <lineage>
        <taxon>Eukaryota</taxon>
        <taxon>Viridiplantae</taxon>
        <taxon>Streptophyta</taxon>
        <taxon>Embryophyta</taxon>
        <taxon>Tracheophyta</taxon>
        <taxon>Spermatophyta</taxon>
        <taxon>Magnoliopsida</taxon>
        <taxon>Liliopsida</taxon>
        <taxon>Poales</taxon>
        <taxon>Cyperaceae</taxon>
        <taxon>Cyperoideae</taxon>
        <taxon>Cariceae</taxon>
        <taxon>Carex</taxon>
        <taxon>Carex subgen. Euthyceras</taxon>
    </lineage>
</organism>
<comment type="caution">
    <text evidence="3">The sequence shown here is derived from an EMBL/GenBank/DDBJ whole genome shotgun (WGS) entry which is preliminary data.</text>
</comment>
<dbReference type="EMBL" id="SWLB01000018">
    <property type="protein sequence ID" value="KAF3326886.1"/>
    <property type="molecule type" value="Genomic_DNA"/>
</dbReference>
<feature type="transmembrane region" description="Helical" evidence="2">
    <location>
        <begin position="106"/>
        <end position="127"/>
    </location>
</feature>
<evidence type="ECO:0000256" key="1">
    <source>
        <dbReference type="ARBA" id="ARBA00008668"/>
    </source>
</evidence>
<keyword evidence="4" id="KW-1185">Reference proteome</keyword>
<dbReference type="InterPro" id="IPR001087">
    <property type="entry name" value="GDSL"/>
</dbReference>
<feature type="transmembrane region" description="Helical" evidence="2">
    <location>
        <begin position="133"/>
        <end position="154"/>
    </location>
</feature>
<evidence type="ECO:0000313" key="4">
    <source>
        <dbReference type="Proteomes" id="UP000623129"/>
    </source>
</evidence>
<dbReference type="AlphaFoldDB" id="A0A833QYD7"/>
<gene>
    <name evidence="3" type="ORF">FCM35_KLT08516</name>
</gene>
<dbReference type="SUPFAM" id="SSF52266">
    <property type="entry name" value="SGNH hydrolase"/>
    <property type="match status" value="1"/>
</dbReference>
<reference evidence="3" key="1">
    <citation type="submission" date="2020-01" db="EMBL/GenBank/DDBJ databases">
        <title>Genome sequence of Kobresia littledalei, the first chromosome-level genome in the family Cyperaceae.</title>
        <authorList>
            <person name="Qu G."/>
        </authorList>
    </citation>
    <scope>NUCLEOTIDE SEQUENCE</scope>
    <source>
        <strain evidence="3">C.B.Clarke</strain>
        <tissue evidence="3">Leaf</tissue>
    </source>
</reference>
<protein>
    <submittedName>
        <fullName evidence="3">GDSL esterase/lipase</fullName>
    </submittedName>
</protein>
<dbReference type="Gene3D" id="3.40.50.1110">
    <property type="entry name" value="SGNH hydrolase"/>
    <property type="match status" value="1"/>
</dbReference>
<dbReference type="Pfam" id="PF00657">
    <property type="entry name" value="Lipase_GDSL"/>
    <property type="match status" value="1"/>
</dbReference>
<feature type="transmembrane region" description="Helical" evidence="2">
    <location>
        <begin position="190"/>
        <end position="208"/>
    </location>
</feature>